<evidence type="ECO:0000256" key="1">
    <source>
        <dbReference type="ARBA" id="ARBA00004651"/>
    </source>
</evidence>
<evidence type="ECO:0000256" key="5">
    <source>
        <dbReference type="ARBA" id="ARBA00023136"/>
    </source>
</evidence>
<feature type="transmembrane region" description="Helical" evidence="6">
    <location>
        <begin position="185"/>
        <end position="206"/>
    </location>
</feature>
<gene>
    <name evidence="7" type="ORF">UFOPK2366_00083</name>
</gene>
<dbReference type="InterPro" id="IPR050833">
    <property type="entry name" value="Poly_Biosynth_Transport"/>
</dbReference>
<sequence>MKNPTISHSGSQLVASLGHPVTLVLPILAKSDNEPSALQRLPLPEGTLPVGGGLLIAGIASYAFFKVGVKALGEDGFKPISSLWFATFFLAPGFFLPLEQELGRALAHRRGMNQGGRPVVRRVVPLAAILTVIVCTVILISAGTITSNFFEGDWVITAALIVGFISYAPAHLARGICSGHGRFGSYGIVMGADGAARIIGCLALWAGGVTNTGAYAFTVALAPLVGVAIVFARGDLKTEDGPEAAWSEVTPNLGWLLLGSVFAAGLVNAGPIAVDLFKKDEPNSVVTQFSYGVLLGRVPLFLFQAVQAALLPRLARLAVRNEIAEFRQGFKKLMVVVLGVGTLGIAGSALLGPFILKKVYDADLSTRTITMLVFGTALYMVALTIAQAVIALHGHALVAAGWCAGMVAFALFTWLGSHDLYLRVEMGLVASSVAATVVFGFALRERLRVGIMPSAGSLMDAATDMPLES</sequence>
<keyword evidence="5 6" id="KW-0472">Membrane</keyword>
<organism evidence="7">
    <name type="scientific">freshwater metagenome</name>
    <dbReference type="NCBI Taxonomy" id="449393"/>
    <lineage>
        <taxon>unclassified sequences</taxon>
        <taxon>metagenomes</taxon>
        <taxon>ecological metagenomes</taxon>
    </lineage>
</organism>
<dbReference type="EMBL" id="CAEZXM010000007">
    <property type="protein sequence ID" value="CAB4679207.1"/>
    <property type="molecule type" value="Genomic_DNA"/>
</dbReference>
<feature type="transmembrane region" description="Helical" evidence="6">
    <location>
        <begin position="421"/>
        <end position="443"/>
    </location>
</feature>
<proteinExistence type="predicted"/>
<comment type="subcellular location">
    <subcellularLocation>
        <location evidence="1">Cell membrane</location>
        <topology evidence="1">Multi-pass membrane protein</topology>
    </subcellularLocation>
</comment>
<evidence type="ECO:0000313" key="7">
    <source>
        <dbReference type="EMBL" id="CAB4679207.1"/>
    </source>
</evidence>
<dbReference type="PANTHER" id="PTHR30250">
    <property type="entry name" value="PST FAMILY PREDICTED COLANIC ACID TRANSPORTER"/>
    <property type="match status" value="1"/>
</dbReference>
<evidence type="ECO:0000256" key="6">
    <source>
        <dbReference type="SAM" id="Phobius"/>
    </source>
</evidence>
<feature type="transmembrane region" description="Helical" evidence="6">
    <location>
        <begin position="77"/>
        <end position="98"/>
    </location>
</feature>
<feature type="transmembrane region" description="Helical" evidence="6">
    <location>
        <begin position="253"/>
        <end position="274"/>
    </location>
</feature>
<protein>
    <submittedName>
        <fullName evidence="7">Unannotated protein</fullName>
    </submittedName>
</protein>
<feature type="transmembrane region" description="Helical" evidence="6">
    <location>
        <begin position="368"/>
        <end position="390"/>
    </location>
</feature>
<dbReference type="PANTHER" id="PTHR30250:SF11">
    <property type="entry name" value="O-ANTIGEN TRANSPORTER-RELATED"/>
    <property type="match status" value="1"/>
</dbReference>
<evidence type="ECO:0000256" key="3">
    <source>
        <dbReference type="ARBA" id="ARBA00022692"/>
    </source>
</evidence>
<keyword evidence="2" id="KW-1003">Cell membrane</keyword>
<accession>A0A6J6MZ88</accession>
<feature type="transmembrane region" description="Helical" evidence="6">
    <location>
        <begin position="119"/>
        <end position="142"/>
    </location>
</feature>
<keyword evidence="3 6" id="KW-0812">Transmembrane</keyword>
<reference evidence="7" key="1">
    <citation type="submission" date="2020-05" db="EMBL/GenBank/DDBJ databases">
        <authorList>
            <person name="Chiriac C."/>
            <person name="Salcher M."/>
            <person name="Ghai R."/>
            <person name="Kavagutti S V."/>
        </authorList>
    </citation>
    <scope>NUCLEOTIDE SEQUENCE</scope>
</reference>
<name>A0A6J6MZ88_9ZZZZ</name>
<feature type="transmembrane region" description="Helical" evidence="6">
    <location>
        <begin position="397"/>
        <end position="415"/>
    </location>
</feature>
<evidence type="ECO:0000256" key="4">
    <source>
        <dbReference type="ARBA" id="ARBA00022989"/>
    </source>
</evidence>
<feature type="transmembrane region" description="Helical" evidence="6">
    <location>
        <begin position="294"/>
        <end position="312"/>
    </location>
</feature>
<dbReference type="GO" id="GO:0005886">
    <property type="term" value="C:plasma membrane"/>
    <property type="evidence" value="ECO:0007669"/>
    <property type="project" value="UniProtKB-SubCell"/>
</dbReference>
<dbReference type="AlphaFoldDB" id="A0A6J6MZ88"/>
<feature type="transmembrane region" description="Helical" evidence="6">
    <location>
        <begin position="212"/>
        <end position="232"/>
    </location>
</feature>
<feature type="transmembrane region" description="Helical" evidence="6">
    <location>
        <begin position="154"/>
        <end position="173"/>
    </location>
</feature>
<feature type="transmembrane region" description="Helical" evidence="6">
    <location>
        <begin position="46"/>
        <end position="65"/>
    </location>
</feature>
<feature type="transmembrane region" description="Helical" evidence="6">
    <location>
        <begin position="333"/>
        <end position="356"/>
    </location>
</feature>
<evidence type="ECO:0000256" key="2">
    <source>
        <dbReference type="ARBA" id="ARBA00022475"/>
    </source>
</evidence>
<keyword evidence="4 6" id="KW-1133">Transmembrane helix</keyword>